<dbReference type="AlphaFoldDB" id="B5GMD4"/>
<evidence type="ECO:0000313" key="3">
    <source>
        <dbReference type="Proteomes" id="UP000002357"/>
    </source>
</evidence>
<evidence type="ECO:0000256" key="1">
    <source>
        <dbReference type="SAM" id="MobiDB-lite"/>
    </source>
</evidence>
<dbReference type="OrthoDB" id="3539349at2"/>
<accession>B5GMD4</accession>
<gene>
    <name evidence="2" type="ORF">SCLAV_p0956</name>
</gene>
<keyword evidence="3" id="KW-1185">Reference proteome</keyword>
<evidence type="ECO:0000313" key="2">
    <source>
        <dbReference type="EMBL" id="EFG04443.2"/>
    </source>
</evidence>
<evidence type="ECO:0008006" key="4">
    <source>
        <dbReference type="Google" id="ProtNLM"/>
    </source>
</evidence>
<reference evidence="2 3" key="1">
    <citation type="journal article" date="2010" name="Genome Biol. Evol.">
        <title>The sequence of a 1.8-mb bacterial linear plasmid reveals a rich evolutionary reservoir of secondary metabolic pathways.</title>
        <authorList>
            <person name="Medema M.H."/>
            <person name="Trefzer A."/>
            <person name="Kovalchuk A."/>
            <person name="van den Berg M."/>
            <person name="Mueller U."/>
            <person name="Heijne W."/>
            <person name="Wu L."/>
            <person name="Alam M.T."/>
            <person name="Ronning C.M."/>
            <person name="Nierman W.C."/>
            <person name="Bovenberg R.A.L."/>
            <person name="Breitling R."/>
            <person name="Takano E."/>
        </authorList>
    </citation>
    <scope>NUCLEOTIDE SEQUENCE [LARGE SCALE GENOMIC DNA]</scope>
    <source>
        <strain evidence="3">ATCC 27064 / DSM 738 / JCM 4710 / NBRC 13307 / NCIMB 12785 / NRRL 3585 / VKM Ac-602</strain>
        <plasmid evidence="2">pSCL4</plasmid>
    </source>
</reference>
<keyword evidence="2" id="KW-0614">Plasmid</keyword>
<proteinExistence type="predicted"/>
<protein>
    <recommendedName>
        <fullName evidence="4">Peptidase inhibitor family I36</fullName>
    </recommendedName>
</protein>
<dbReference type="EMBL" id="CM000914">
    <property type="protein sequence ID" value="EFG04443.2"/>
    <property type="molecule type" value="Genomic_DNA"/>
</dbReference>
<dbReference type="Pfam" id="PF03995">
    <property type="entry name" value="Inhibitor_I36"/>
    <property type="match status" value="1"/>
</dbReference>
<dbReference type="Gene3D" id="2.60.20.10">
    <property type="entry name" value="Crystallins"/>
    <property type="match status" value="1"/>
</dbReference>
<name>B5GMD4_STRCL</name>
<organism evidence="2 3">
    <name type="scientific">Streptomyces clavuligerus</name>
    <dbReference type="NCBI Taxonomy" id="1901"/>
    <lineage>
        <taxon>Bacteria</taxon>
        <taxon>Bacillati</taxon>
        <taxon>Actinomycetota</taxon>
        <taxon>Actinomycetes</taxon>
        <taxon>Kitasatosporales</taxon>
        <taxon>Streptomycetaceae</taxon>
        <taxon>Streptomyces</taxon>
    </lineage>
</organism>
<dbReference type="Proteomes" id="UP000002357">
    <property type="component" value="Plasmid pSCL4"/>
</dbReference>
<geneLocation type="plasmid" evidence="2 3">
    <name>pSCL4</name>
</geneLocation>
<feature type="region of interest" description="Disordered" evidence="1">
    <location>
        <begin position="1"/>
        <end position="22"/>
    </location>
</feature>
<dbReference type="eggNOG" id="ENOG5030J4Z">
    <property type="taxonomic scope" value="Bacteria"/>
</dbReference>
<sequence length="170" mass="17874">MIVTRPAGAAARGNGRGGRGPPWLTAGVPPATLDTPYPSPFSLEVSVRRLTVLAAALSIATPIAPAAAAPDPAPRAIVSFPGSDCPTQSLCLYRDANYTGGGIALQGGNSISNLGDYGFNDVMSSWSNDTFRYCMWFPHIGMTGEGHRMNNTYRINLPANENDTASSVRC</sequence>
<feature type="compositionally biased region" description="Low complexity" evidence="1">
    <location>
        <begin position="1"/>
        <end position="13"/>
    </location>
</feature>